<name>A0ABV5KTC4_9BACL</name>
<dbReference type="InterPro" id="IPR041664">
    <property type="entry name" value="AAA_16"/>
</dbReference>
<evidence type="ECO:0000259" key="1">
    <source>
        <dbReference type="Pfam" id="PF13191"/>
    </source>
</evidence>
<comment type="caution">
    <text evidence="2">The sequence shown here is derived from an EMBL/GenBank/DDBJ whole genome shotgun (WGS) entry which is preliminary data.</text>
</comment>
<accession>A0ABV5KTC4</accession>
<keyword evidence="3" id="KW-1185">Reference proteome</keyword>
<gene>
    <name evidence="2" type="ORF">ACFFSY_17145</name>
</gene>
<dbReference type="EMBL" id="JBHMDO010000028">
    <property type="protein sequence ID" value="MFB9327658.1"/>
    <property type="molecule type" value="Genomic_DNA"/>
</dbReference>
<evidence type="ECO:0000313" key="2">
    <source>
        <dbReference type="EMBL" id="MFB9327658.1"/>
    </source>
</evidence>
<dbReference type="Pfam" id="PF13191">
    <property type="entry name" value="AAA_16"/>
    <property type="match status" value="1"/>
</dbReference>
<dbReference type="Proteomes" id="UP001589747">
    <property type="component" value="Unassembled WGS sequence"/>
</dbReference>
<dbReference type="InterPro" id="IPR016181">
    <property type="entry name" value="Acyl_CoA_acyltransferase"/>
</dbReference>
<dbReference type="Gene3D" id="3.40.50.300">
    <property type="entry name" value="P-loop containing nucleotide triphosphate hydrolases"/>
    <property type="match status" value="1"/>
</dbReference>
<organism evidence="2 3">
    <name type="scientific">Paenibacillus aurantiacus</name>
    <dbReference type="NCBI Taxonomy" id="1936118"/>
    <lineage>
        <taxon>Bacteria</taxon>
        <taxon>Bacillati</taxon>
        <taxon>Bacillota</taxon>
        <taxon>Bacilli</taxon>
        <taxon>Bacillales</taxon>
        <taxon>Paenibacillaceae</taxon>
        <taxon>Paenibacillus</taxon>
    </lineage>
</organism>
<dbReference type="InterPro" id="IPR027417">
    <property type="entry name" value="P-loop_NTPase"/>
</dbReference>
<sequence length="686" mass="77815">MVRIQDLLRKQEEEGFVGRSRELAILRRELAEDNDNWRLVHLYGLGGIGKTSLLRRLVRDMNVASVTLNGEDCRSLEQFLSRLRARLIEQGWAPPPSPAADEAAAMADYLNEEAASRQGLVVIVDDFEACRPIESWLRDQWFPMLAVHVRVCTASRYPLGDSWLLAPGWTGLVYHLRLGSLSRRAVDRYAEVRGIADRGARDAIDRFAKGMPLAMTLACDAMLQYGPGVLREGSVHRQMIHSLCVMLLQDIEGPFERQLLDAASVFWRFDQELLEKATGQAVTDESFRKLCGLPFIVLSDEGGWSVVDAMREWIRTDLRNRTPDAYELFRRRALLILQGRLAAAPADQKRRLIVELLDLHENELLRSYGFRGQGERFKAEVRQAREADIPVLENMYREWTCTIPPYLPDDTHQEAYIRKVWEAEPSSFTVFEAEGRLAAFYALVPLTPRARSVFEDNPVLSAYVKASPPQDDEYLIWLGCTLPDFDPSAFGYLLRRLFSELAGKLVVTLTPLPYFADMYASIGFKRLPWADSRYTEGTLMEAYRLDLRNKDLSEPLTVRLFPNAPQESVSVQEAASLLKKALSGSPALEHDAHLLRALRESGMFKQPAMLDASPVASIRLAVSECLAKLGEGSEEEQLQAQAIRLSYIQRIGTHEVVAARLRLSQSTYYRYLKKGFERVAQALMRE</sequence>
<dbReference type="SUPFAM" id="SSF55729">
    <property type="entry name" value="Acyl-CoA N-acyltransferases (Nat)"/>
    <property type="match status" value="1"/>
</dbReference>
<reference evidence="2 3" key="1">
    <citation type="submission" date="2024-09" db="EMBL/GenBank/DDBJ databases">
        <authorList>
            <person name="Sun Q."/>
            <person name="Mori K."/>
        </authorList>
    </citation>
    <scope>NUCLEOTIDE SEQUENCE [LARGE SCALE GENOMIC DNA]</scope>
    <source>
        <strain evidence="2 3">TISTR 2452</strain>
    </source>
</reference>
<feature type="domain" description="Orc1-like AAA ATPase" evidence="1">
    <location>
        <begin position="16"/>
        <end position="140"/>
    </location>
</feature>
<protein>
    <submittedName>
        <fullName evidence="2">AAA family ATPase</fullName>
    </submittedName>
</protein>
<dbReference type="PRINTS" id="PR00364">
    <property type="entry name" value="DISEASERSIST"/>
</dbReference>
<dbReference type="RefSeq" id="WP_377496193.1">
    <property type="nucleotide sequence ID" value="NZ_JBHMDO010000028.1"/>
</dbReference>
<evidence type="ECO:0000313" key="3">
    <source>
        <dbReference type="Proteomes" id="UP001589747"/>
    </source>
</evidence>
<proteinExistence type="predicted"/>
<dbReference type="SUPFAM" id="SSF52540">
    <property type="entry name" value="P-loop containing nucleoside triphosphate hydrolases"/>
    <property type="match status" value="1"/>
</dbReference>